<evidence type="ECO:0000256" key="1">
    <source>
        <dbReference type="ARBA" id="ARBA00004123"/>
    </source>
</evidence>
<dbReference type="GO" id="GO:0006829">
    <property type="term" value="P:zinc ion transport"/>
    <property type="evidence" value="ECO:0000318"/>
    <property type="project" value="GO_Central"/>
</dbReference>
<evidence type="ECO:0000256" key="18">
    <source>
        <dbReference type="ARBA" id="ARBA00033405"/>
    </source>
</evidence>
<keyword evidence="17" id="KW-0539">Nucleus</keyword>
<evidence type="ECO:0000256" key="4">
    <source>
        <dbReference type="ARBA" id="ARBA00008873"/>
    </source>
</evidence>
<evidence type="ECO:0000256" key="3">
    <source>
        <dbReference type="ARBA" id="ARBA00004240"/>
    </source>
</evidence>
<keyword evidence="13" id="KW-0406">Ion transport</keyword>
<accession>A0A2A6BQL2</accession>
<evidence type="ECO:0000256" key="21">
    <source>
        <dbReference type="ARBA" id="ARBA00048349"/>
    </source>
</evidence>
<dbReference type="Gene3D" id="3.90.530.10">
    <property type="entry name" value="XPA C-terminal domain"/>
    <property type="match status" value="1"/>
</dbReference>
<evidence type="ECO:0000256" key="19">
    <source>
        <dbReference type="ARBA" id="ARBA00034845"/>
    </source>
</evidence>
<evidence type="ECO:0000256" key="9">
    <source>
        <dbReference type="ARBA" id="ARBA00022833"/>
    </source>
</evidence>
<accession>A0A8R1U258</accession>
<dbReference type="SUPFAM" id="SSF161111">
    <property type="entry name" value="Cation efflux protein transmembrane domain-like"/>
    <property type="match status" value="1"/>
</dbReference>
<dbReference type="SUPFAM" id="SSF46955">
    <property type="entry name" value="Putative DNA-binding domain"/>
    <property type="match status" value="1"/>
</dbReference>
<protein>
    <recommendedName>
        <fullName evidence="19">Proton-coupled zinc antiporter SLC30A9, mitochondrial</fullName>
    </recommendedName>
    <alternativeName>
        <fullName evidence="18">Solute carrier family 30 member 9</fullName>
    </alternativeName>
    <alternativeName>
        <fullName evidence="20">Zinc transporter 9</fullName>
    </alternativeName>
</protein>
<keyword evidence="9" id="KW-0862">Zinc</keyword>
<dbReference type="GO" id="GO:0015297">
    <property type="term" value="F:antiporter activity"/>
    <property type="evidence" value="ECO:0007669"/>
    <property type="project" value="UniProtKB-KW"/>
</dbReference>
<dbReference type="Gene3D" id="3.40.50.720">
    <property type="entry name" value="NAD(P)-binding Rossmann-like Domain"/>
    <property type="match status" value="1"/>
</dbReference>
<dbReference type="InterPro" id="IPR037129">
    <property type="entry name" value="XPA_sf"/>
</dbReference>
<dbReference type="InterPro" id="IPR009061">
    <property type="entry name" value="DNA-bd_dom_put_sf"/>
</dbReference>
<evidence type="ECO:0000256" key="10">
    <source>
        <dbReference type="ARBA" id="ARBA00022906"/>
    </source>
</evidence>
<keyword evidence="5" id="KW-0813">Transport</keyword>
<gene>
    <name evidence="23" type="primary">WBGene00090408</name>
</gene>
<evidence type="ECO:0000256" key="11">
    <source>
        <dbReference type="ARBA" id="ARBA00022989"/>
    </source>
</evidence>
<dbReference type="Pfam" id="PF00106">
    <property type="entry name" value="adh_short"/>
    <property type="match status" value="1"/>
</dbReference>
<dbReference type="InterPro" id="IPR027469">
    <property type="entry name" value="Cation_efflux_TMD_sf"/>
</dbReference>
<keyword evidence="11" id="KW-1133">Transmembrane helix</keyword>
<comment type="catalytic activity">
    <reaction evidence="21">
        <text>Zn(2+)(in) + 2 H(+)(out) = Zn(2+)(out) + 2 H(+)(in)</text>
        <dbReference type="Rhea" id="RHEA:72627"/>
        <dbReference type="ChEBI" id="CHEBI:15378"/>
        <dbReference type="ChEBI" id="CHEBI:29105"/>
    </reaction>
</comment>
<dbReference type="Proteomes" id="UP000005239">
    <property type="component" value="Unassembled WGS sequence"/>
</dbReference>
<feature type="domain" description="Cation efflux protein transmembrane" evidence="22">
    <location>
        <begin position="487"/>
        <end position="694"/>
    </location>
</feature>
<comment type="subcellular location">
    <subcellularLocation>
        <location evidence="3">Endoplasmic reticulum</location>
    </subcellularLocation>
    <subcellularLocation>
        <location evidence="2">Mitochondrion membrane</location>
        <topology evidence="2">Multi-pass membrane protein</topology>
    </subcellularLocation>
    <subcellularLocation>
        <location evidence="1">Nucleus</location>
    </subcellularLocation>
</comment>
<dbReference type="GO" id="GO:0005783">
    <property type="term" value="C:endoplasmic reticulum"/>
    <property type="evidence" value="ECO:0000318"/>
    <property type="project" value="GO_Central"/>
</dbReference>
<evidence type="ECO:0000256" key="6">
    <source>
        <dbReference type="ARBA" id="ARBA00022449"/>
    </source>
</evidence>
<dbReference type="Pfam" id="PF01545">
    <property type="entry name" value="Cation_efflux"/>
    <property type="match status" value="1"/>
</dbReference>
<sequence>MNQLTSEMPHRKLENKRSLFVVTGASRGIGREIVLQCAARAAESSAFLITARNETALMEVKAEIKNKNKNARVWIVVCDMADLNDEAKKGFDTVMREITEQNSYESLFLFHNAGYLGDVSKKALKLNDVENWSEFLNANFVNMILLNNLILKWITNLTCPHRYIINMSSILAVQGFAAREAFFRGLAVEEPSLRVLNYAPGPVLTDMYKIVQEKSYDPTIRNAYTVNENGHSAEKSDVHVAQLTPEQTVTKLIRILNDNQYESGAHVDYFDDEEQSQGTLSISCLAHTCFSRSSLSMAPLILKVPPSVFSGAVNQVLRLGLRHRANCTIVSSSVRFASTTSGDDERAGKGAGIPLPTDPLDHLTHKEKKRLFRVARVSKRNRTYDNDKIDNLSAMAEYNLSEKDLEDLPQVPRPAKTYTAQAGNRPLYSLTDVVQRAVKKHGSAEAIASHRAPIVDMRNNLSNDEKNRLRMRVEATATAGADRVVGIAFALNTCDMIMKFGAAYLTGSKSLFAEAIHSTMDTCNQLILLLGIRYSAKNPDPQFPYGYGNMRYVTSLISGCGILGFGCGLSMYHGISGLLNPTALEPLTYAYYALFMSLCFQGTSAITAYREVNRKAKLAGISMMNYVKTSADPSLNVVLLEDTAAVSGGGIALCAISLSSLLNSPIPDSVGSIMIGALLGTVAMFIIRTNAAHLVGRSLPDRITNDIVARLNNDPCIRSVHDVKTTSMGVEHSRFKAEIDFDGRMITRNYLKEKADIGMMLREAQSLENTAQLEEFMEEHGEKIIDRVGDEIDRIESEITKKHKDIRHVDLEAL</sequence>
<dbReference type="InterPro" id="IPR036291">
    <property type="entry name" value="NAD(P)-bd_dom_sf"/>
</dbReference>
<evidence type="ECO:0000313" key="24">
    <source>
        <dbReference type="Proteomes" id="UP000005239"/>
    </source>
</evidence>
<dbReference type="PRINTS" id="PR00081">
    <property type="entry name" value="GDHRDH"/>
</dbReference>
<keyword evidence="10" id="KW-0864">Zinc transport</keyword>
<dbReference type="InterPro" id="IPR058533">
    <property type="entry name" value="Cation_efflux_TM"/>
</dbReference>
<keyword evidence="8" id="KW-0256">Endoplasmic reticulum</keyword>
<evidence type="ECO:0000256" key="7">
    <source>
        <dbReference type="ARBA" id="ARBA00022692"/>
    </source>
</evidence>
<evidence type="ECO:0000313" key="23">
    <source>
        <dbReference type="EnsemblMetazoa" id="PPA00854.1"/>
    </source>
</evidence>
<keyword evidence="6" id="KW-0050">Antiport</keyword>
<dbReference type="EnsemblMetazoa" id="PPA00854.1">
    <property type="protein sequence ID" value="PPA00854.1"/>
    <property type="gene ID" value="WBGene00090408"/>
</dbReference>
<keyword evidence="15" id="KW-0472">Membrane</keyword>
<keyword evidence="24" id="KW-1185">Reference proteome</keyword>
<reference evidence="24" key="1">
    <citation type="journal article" date="2008" name="Nat. Genet.">
        <title>The Pristionchus pacificus genome provides a unique perspective on nematode lifestyle and parasitism.</title>
        <authorList>
            <person name="Dieterich C."/>
            <person name="Clifton S.W."/>
            <person name="Schuster L.N."/>
            <person name="Chinwalla A."/>
            <person name="Delehaunty K."/>
            <person name="Dinkelacker I."/>
            <person name="Fulton L."/>
            <person name="Fulton R."/>
            <person name="Godfrey J."/>
            <person name="Minx P."/>
            <person name="Mitreva M."/>
            <person name="Roeseler W."/>
            <person name="Tian H."/>
            <person name="Witte H."/>
            <person name="Yang S.P."/>
            <person name="Wilson R.K."/>
            <person name="Sommer R.J."/>
        </authorList>
    </citation>
    <scope>NUCLEOTIDE SEQUENCE [LARGE SCALE GENOMIC DNA]</scope>
    <source>
        <strain evidence="24">PS312</strain>
    </source>
</reference>
<dbReference type="Gene3D" id="1.20.1510.10">
    <property type="entry name" value="Cation efflux protein transmembrane domain"/>
    <property type="match status" value="1"/>
</dbReference>
<dbReference type="GO" id="GO:0031966">
    <property type="term" value="C:mitochondrial membrane"/>
    <property type="evidence" value="ECO:0007669"/>
    <property type="project" value="UniProtKB-SubCell"/>
</dbReference>
<reference evidence="23" key="2">
    <citation type="submission" date="2022-06" db="UniProtKB">
        <authorList>
            <consortium name="EnsemblMetazoa"/>
        </authorList>
    </citation>
    <scope>IDENTIFICATION</scope>
    <source>
        <strain evidence="23">PS312</strain>
    </source>
</reference>
<dbReference type="GO" id="GO:0008324">
    <property type="term" value="F:monoatomic cation transmembrane transporter activity"/>
    <property type="evidence" value="ECO:0007669"/>
    <property type="project" value="InterPro"/>
</dbReference>
<dbReference type="PANTHER" id="PTHR13414:SF9">
    <property type="entry name" value="PROTON-COUPLED ZINC ANTIPORTER SLC30A9, MITOCHONDRIAL"/>
    <property type="match status" value="1"/>
</dbReference>
<evidence type="ECO:0000256" key="16">
    <source>
        <dbReference type="ARBA" id="ARBA00023163"/>
    </source>
</evidence>
<name>A0A2A6BQL2_PRIPA</name>
<evidence type="ECO:0000256" key="17">
    <source>
        <dbReference type="ARBA" id="ARBA00023242"/>
    </source>
</evidence>
<keyword evidence="16" id="KW-0804">Transcription</keyword>
<keyword evidence="14" id="KW-0496">Mitochondrion</keyword>
<dbReference type="AlphaFoldDB" id="A0A2A6BQL2"/>
<keyword evidence="12" id="KW-0805">Transcription regulation</keyword>
<comment type="similarity">
    <text evidence="4">Belongs to the cation diffusion facilitator (CDF) transporter (TC 2.A.4) family. SLC30A subfamily.</text>
</comment>
<dbReference type="GO" id="GO:0006882">
    <property type="term" value="P:intracellular zinc ion homeostasis"/>
    <property type="evidence" value="ECO:0000318"/>
    <property type="project" value="GO_Central"/>
</dbReference>
<evidence type="ECO:0000256" key="14">
    <source>
        <dbReference type="ARBA" id="ARBA00023128"/>
    </source>
</evidence>
<evidence type="ECO:0000256" key="15">
    <source>
        <dbReference type="ARBA" id="ARBA00023136"/>
    </source>
</evidence>
<dbReference type="NCBIfam" id="TIGR01297">
    <property type="entry name" value="CDF"/>
    <property type="match status" value="1"/>
</dbReference>
<dbReference type="InterPro" id="IPR002347">
    <property type="entry name" value="SDR_fam"/>
</dbReference>
<proteinExistence type="inferred from homology"/>
<dbReference type="InterPro" id="IPR040177">
    <property type="entry name" value="SLC30A9"/>
</dbReference>
<organism evidence="23 24">
    <name type="scientific">Pristionchus pacificus</name>
    <name type="common">Parasitic nematode worm</name>
    <dbReference type="NCBI Taxonomy" id="54126"/>
    <lineage>
        <taxon>Eukaryota</taxon>
        <taxon>Metazoa</taxon>
        <taxon>Ecdysozoa</taxon>
        <taxon>Nematoda</taxon>
        <taxon>Chromadorea</taxon>
        <taxon>Rhabditida</taxon>
        <taxon>Rhabditina</taxon>
        <taxon>Diplogasteromorpha</taxon>
        <taxon>Diplogasteroidea</taxon>
        <taxon>Neodiplogasteridae</taxon>
        <taxon>Pristionchus</taxon>
    </lineage>
</organism>
<evidence type="ECO:0000256" key="2">
    <source>
        <dbReference type="ARBA" id="ARBA00004225"/>
    </source>
</evidence>
<evidence type="ECO:0000256" key="8">
    <source>
        <dbReference type="ARBA" id="ARBA00022824"/>
    </source>
</evidence>
<evidence type="ECO:0000256" key="20">
    <source>
        <dbReference type="ARBA" id="ARBA00034922"/>
    </source>
</evidence>
<evidence type="ECO:0000256" key="12">
    <source>
        <dbReference type="ARBA" id="ARBA00023015"/>
    </source>
</evidence>
<keyword evidence="7" id="KW-0812">Transmembrane</keyword>
<evidence type="ECO:0000259" key="22">
    <source>
        <dbReference type="Pfam" id="PF01545"/>
    </source>
</evidence>
<dbReference type="SUPFAM" id="SSF51735">
    <property type="entry name" value="NAD(P)-binding Rossmann-fold domains"/>
    <property type="match status" value="1"/>
</dbReference>
<evidence type="ECO:0000256" key="5">
    <source>
        <dbReference type="ARBA" id="ARBA00022448"/>
    </source>
</evidence>
<dbReference type="PANTHER" id="PTHR13414">
    <property type="entry name" value="HUEL-CATION TRANSPORTER"/>
    <property type="match status" value="1"/>
</dbReference>
<dbReference type="InterPro" id="IPR002524">
    <property type="entry name" value="Cation_efflux"/>
</dbReference>
<dbReference type="CDD" id="cd21075">
    <property type="entry name" value="DBD_XPA-like"/>
    <property type="match status" value="1"/>
</dbReference>
<evidence type="ECO:0000256" key="13">
    <source>
        <dbReference type="ARBA" id="ARBA00023065"/>
    </source>
</evidence>
<dbReference type="GO" id="GO:0005634">
    <property type="term" value="C:nucleus"/>
    <property type="evidence" value="ECO:0007669"/>
    <property type="project" value="UniProtKB-SubCell"/>
</dbReference>